<keyword evidence="7" id="KW-1015">Disulfide bond</keyword>
<evidence type="ECO:0000256" key="3">
    <source>
        <dbReference type="ARBA" id="ARBA00022514"/>
    </source>
</evidence>
<dbReference type="Proteomes" id="UP001162156">
    <property type="component" value="Unassembled WGS sequence"/>
</dbReference>
<evidence type="ECO:0000256" key="4">
    <source>
        <dbReference type="ARBA" id="ARBA00022525"/>
    </source>
</evidence>
<keyword evidence="12" id="KW-1185">Reference proteome</keyword>
<dbReference type="CDD" id="cd13761">
    <property type="entry name" value="TGF_beta_BMP5_like"/>
    <property type="match status" value="1"/>
</dbReference>
<evidence type="ECO:0000313" key="12">
    <source>
        <dbReference type="Proteomes" id="UP001162156"/>
    </source>
</evidence>
<comment type="similarity">
    <text evidence="2 9">Belongs to the TGF-beta family.</text>
</comment>
<dbReference type="InterPro" id="IPR017948">
    <property type="entry name" value="TGFb_CS"/>
</dbReference>
<protein>
    <recommendedName>
        <fullName evidence="10">TGF-beta family profile domain-containing protein</fullName>
    </recommendedName>
</protein>
<dbReference type="EMBL" id="JANEYF010002372">
    <property type="protein sequence ID" value="KAJ8947505.1"/>
    <property type="molecule type" value="Genomic_DNA"/>
</dbReference>
<name>A0AAV8YAM5_9CUCU</name>
<evidence type="ECO:0000256" key="5">
    <source>
        <dbReference type="ARBA" id="ARBA00022729"/>
    </source>
</evidence>
<dbReference type="SUPFAM" id="SSF57501">
    <property type="entry name" value="Cystine-knot cytokines"/>
    <property type="match status" value="1"/>
</dbReference>
<dbReference type="InterPro" id="IPR001839">
    <property type="entry name" value="TGF-b_C"/>
</dbReference>
<dbReference type="InterPro" id="IPR001111">
    <property type="entry name" value="TGF-b_propeptide"/>
</dbReference>
<evidence type="ECO:0000256" key="1">
    <source>
        <dbReference type="ARBA" id="ARBA00004613"/>
    </source>
</evidence>
<dbReference type="Pfam" id="PF00688">
    <property type="entry name" value="TGFb_propeptide"/>
    <property type="match status" value="1"/>
</dbReference>
<comment type="subcellular location">
    <subcellularLocation>
        <location evidence="1">Secreted</location>
    </subcellularLocation>
</comment>
<evidence type="ECO:0000259" key="10">
    <source>
        <dbReference type="PROSITE" id="PS51362"/>
    </source>
</evidence>
<keyword evidence="3" id="KW-0202">Cytokine</keyword>
<accession>A0AAV8YAM5</accession>
<dbReference type="Gene3D" id="2.10.90.10">
    <property type="entry name" value="Cystine-knot cytokines"/>
    <property type="match status" value="1"/>
</dbReference>
<feature type="domain" description="TGF-beta family profile" evidence="10">
    <location>
        <begin position="155"/>
        <end position="282"/>
    </location>
</feature>
<keyword evidence="8" id="KW-0325">Glycoprotein</keyword>
<proteinExistence type="inferred from homology"/>
<dbReference type="PROSITE" id="PS00250">
    <property type="entry name" value="TGF_BETA_1"/>
    <property type="match status" value="1"/>
</dbReference>
<keyword evidence="5" id="KW-0732">Signal</keyword>
<keyword evidence="4" id="KW-0964">Secreted</keyword>
<dbReference type="PANTHER" id="PTHR11848">
    <property type="entry name" value="TGF-BETA FAMILY"/>
    <property type="match status" value="1"/>
</dbReference>
<sequence length="282" mass="32587">MKTTYDTKRGREFWFNVSDLPVAEDILGAELRIFKKERFLQRYPKYTVRLSQIVKSKNGAVLEHISSVNTTEDYLGWIEFNVTACLSNWATFPGSNHGIYLSVHVQDNPDKELKPDDMGLVTAKDEEETKPFMVAFMKVVNRVNARSKRNINKSRIRKSDLASIIRGAYRNAEPIDTWKTCRVHNLYISFRDLQWQDWIIAPEGYAAYYCGGECSFPLHSHMNATNHAIVQTLVHLMNPLRYPKPCCAPTKLKPISVLYYLDDHNVILKKYKNMMVKSCGCH</sequence>
<dbReference type="Gene3D" id="2.60.120.970">
    <property type="match status" value="1"/>
</dbReference>
<evidence type="ECO:0000313" key="11">
    <source>
        <dbReference type="EMBL" id="KAJ8947505.1"/>
    </source>
</evidence>
<dbReference type="InterPro" id="IPR029034">
    <property type="entry name" value="Cystine-knot_cytokine"/>
</dbReference>
<dbReference type="SMART" id="SM00204">
    <property type="entry name" value="TGFB"/>
    <property type="match status" value="1"/>
</dbReference>
<comment type="caution">
    <text evidence="11">The sequence shown here is derived from an EMBL/GenBank/DDBJ whole genome shotgun (WGS) entry which is preliminary data.</text>
</comment>
<dbReference type="GO" id="GO:0005125">
    <property type="term" value="F:cytokine activity"/>
    <property type="evidence" value="ECO:0007669"/>
    <property type="project" value="UniProtKB-KW"/>
</dbReference>
<evidence type="ECO:0000256" key="7">
    <source>
        <dbReference type="ARBA" id="ARBA00023157"/>
    </source>
</evidence>
<dbReference type="GO" id="GO:0005615">
    <property type="term" value="C:extracellular space"/>
    <property type="evidence" value="ECO:0007669"/>
    <property type="project" value="UniProtKB-KW"/>
</dbReference>
<evidence type="ECO:0000256" key="2">
    <source>
        <dbReference type="ARBA" id="ARBA00006656"/>
    </source>
</evidence>
<dbReference type="AlphaFoldDB" id="A0AAV8YAM5"/>
<dbReference type="PANTHER" id="PTHR11848:SF310">
    <property type="entry name" value="PROTEIN 60A-RELATED"/>
    <property type="match status" value="1"/>
</dbReference>
<dbReference type="PRINTS" id="PR00669">
    <property type="entry name" value="INHIBINA"/>
</dbReference>
<gene>
    <name evidence="11" type="ORF">NQ314_008583</name>
</gene>
<dbReference type="InterPro" id="IPR015615">
    <property type="entry name" value="TGF-beta-rel"/>
</dbReference>
<evidence type="ECO:0000256" key="6">
    <source>
        <dbReference type="ARBA" id="ARBA00023030"/>
    </source>
</evidence>
<evidence type="ECO:0000256" key="8">
    <source>
        <dbReference type="ARBA" id="ARBA00023180"/>
    </source>
</evidence>
<dbReference type="Pfam" id="PF00019">
    <property type="entry name" value="TGF_beta"/>
    <property type="match status" value="1"/>
</dbReference>
<organism evidence="11 12">
    <name type="scientific">Rhamnusium bicolor</name>
    <dbReference type="NCBI Taxonomy" id="1586634"/>
    <lineage>
        <taxon>Eukaryota</taxon>
        <taxon>Metazoa</taxon>
        <taxon>Ecdysozoa</taxon>
        <taxon>Arthropoda</taxon>
        <taxon>Hexapoda</taxon>
        <taxon>Insecta</taxon>
        <taxon>Pterygota</taxon>
        <taxon>Neoptera</taxon>
        <taxon>Endopterygota</taxon>
        <taxon>Coleoptera</taxon>
        <taxon>Polyphaga</taxon>
        <taxon>Cucujiformia</taxon>
        <taxon>Chrysomeloidea</taxon>
        <taxon>Cerambycidae</taxon>
        <taxon>Lepturinae</taxon>
        <taxon>Rhagiini</taxon>
        <taxon>Rhamnusium</taxon>
    </lineage>
</organism>
<reference evidence="11" key="1">
    <citation type="journal article" date="2023" name="Insect Mol. Biol.">
        <title>Genome sequencing provides insights into the evolution of gene families encoding plant cell wall-degrading enzymes in longhorned beetles.</title>
        <authorList>
            <person name="Shin N.R."/>
            <person name="Okamura Y."/>
            <person name="Kirsch R."/>
            <person name="Pauchet Y."/>
        </authorList>
    </citation>
    <scope>NUCLEOTIDE SEQUENCE</scope>
    <source>
        <strain evidence="11">RBIC_L_NR</strain>
    </source>
</reference>
<keyword evidence="6 9" id="KW-0339">Growth factor</keyword>
<dbReference type="GO" id="GO:0008083">
    <property type="term" value="F:growth factor activity"/>
    <property type="evidence" value="ECO:0007669"/>
    <property type="project" value="UniProtKB-KW"/>
</dbReference>
<dbReference type="PROSITE" id="PS51362">
    <property type="entry name" value="TGF_BETA_2"/>
    <property type="match status" value="1"/>
</dbReference>
<evidence type="ECO:0000256" key="9">
    <source>
        <dbReference type="RuleBase" id="RU000354"/>
    </source>
</evidence>
<dbReference type="GO" id="GO:0032502">
    <property type="term" value="P:developmental process"/>
    <property type="evidence" value="ECO:0007669"/>
    <property type="project" value="UniProtKB-ARBA"/>
</dbReference>
<dbReference type="FunFam" id="2.10.90.10:FF:000003">
    <property type="entry name" value="Bone morphogenetic protein 5"/>
    <property type="match status" value="1"/>
</dbReference>